<evidence type="ECO:0000256" key="1">
    <source>
        <dbReference type="SAM" id="Phobius"/>
    </source>
</evidence>
<sequence length="139" mass="15484">MLLVTSCQAQQCSSFHACDTCVRNTSCGWCPGATAGVGTCMLYTSTATQLSPCPDTGNFRYGSCYVPLAAGIIALIVLLLLGIPAVLGALWWWRRNQRRQGQNAKHADRKNFTRMVDNIGSKWNTQNGSMRNPRRFWFF</sequence>
<evidence type="ECO:0000313" key="2">
    <source>
        <dbReference type="EMBL" id="TPX46373.1"/>
    </source>
</evidence>
<reference evidence="2 3" key="1">
    <citation type="journal article" date="2019" name="Sci. Rep.">
        <title>Comparative genomics of chytrid fungi reveal insights into the obligate biotrophic and pathogenic lifestyle of Synchytrium endobioticum.</title>
        <authorList>
            <person name="van de Vossenberg B.T.L.H."/>
            <person name="Warris S."/>
            <person name="Nguyen H.D.T."/>
            <person name="van Gent-Pelzer M.P.E."/>
            <person name="Joly D.L."/>
            <person name="van de Geest H.C."/>
            <person name="Bonants P.J.M."/>
            <person name="Smith D.S."/>
            <person name="Levesque C.A."/>
            <person name="van der Lee T.A.J."/>
        </authorList>
    </citation>
    <scope>NUCLEOTIDE SEQUENCE [LARGE SCALE GENOMIC DNA]</scope>
    <source>
        <strain evidence="2 3">MB42</strain>
    </source>
</reference>
<feature type="transmembrane region" description="Helical" evidence="1">
    <location>
        <begin position="68"/>
        <end position="93"/>
    </location>
</feature>
<dbReference type="VEuPathDB" id="FungiDB:SeMB42_g03717"/>
<evidence type="ECO:0008006" key="4">
    <source>
        <dbReference type="Google" id="ProtNLM"/>
    </source>
</evidence>
<dbReference type="AlphaFoldDB" id="A0A507D4H5"/>
<keyword evidence="1" id="KW-0812">Transmembrane</keyword>
<name>A0A507D4H5_9FUNG</name>
<dbReference type="EMBL" id="QEAN01000137">
    <property type="protein sequence ID" value="TPX46373.1"/>
    <property type="molecule type" value="Genomic_DNA"/>
</dbReference>
<gene>
    <name evidence="2" type="ORF">SeMB42_g03717</name>
</gene>
<keyword evidence="3" id="KW-1185">Reference proteome</keyword>
<comment type="caution">
    <text evidence="2">The sequence shown here is derived from an EMBL/GenBank/DDBJ whole genome shotgun (WGS) entry which is preliminary data.</text>
</comment>
<proteinExistence type="predicted"/>
<protein>
    <recommendedName>
        <fullName evidence="4">PSI domain-containing protein</fullName>
    </recommendedName>
</protein>
<organism evidence="2 3">
    <name type="scientific">Synchytrium endobioticum</name>
    <dbReference type="NCBI Taxonomy" id="286115"/>
    <lineage>
        <taxon>Eukaryota</taxon>
        <taxon>Fungi</taxon>
        <taxon>Fungi incertae sedis</taxon>
        <taxon>Chytridiomycota</taxon>
        <taxon>Chytridiomycota incertae sedis</taxon>
        <taxon>Chytridiomycetes</taxon>
        <taxon>Synchytriales</taxon>
        <taxon>Synchytriaceae</taxon>
        <taxon>Synchytrium</taxon>
    </lineage>
</organism>
<keyword evidence="1" id="KW-1133">Transmembrane helix</keyword>
<dbReference type="Proteomes" id="UP000317494">
    <property type="component" value="Unassembled WGS sequence"/>
</dbReference>
<keyword evidence="1" id="KW-0472">Membrane</keyword>
<evidence type="ECO:0000313" key="3">
    <source>
        <dbReference type="Proteomes" id="UP000317494"/>
    </source>
</evidence>
<accession>A0A507D4H5</accession>